<dbReference type="Pfam" id="PF23247">
    <property type="entry name" value="LRR_RPS2"/>
    <property type="match status" value="1"/>
</dbReference>
<reference evidence="7 8" key="1">
    <citation type="submission" date="2024-11" db="EMBL/GenBank/DDBJ databases">
        <title>A near-complete genome assembly of Cinchona calisaya.</title>
        <authorList>
            <person name="Lian D.C."/>
            <person name="Zhao X.W."/>
            <person name="Wei L."/>
        </authorList>
    </citation>
    <scope>NUCLEOTIDE SEQUENCE [LARGE SCALE GENOMIC DNA]</scope>
    <source>
        <tissue evidence="7">Nenye</tissue>
    </source>
</reference>
<dbReference type="Gene3D" id="3.80.10.10">
    <property type="entry name" value="Ribonuclease Inhibitor"/>
    <property type="match status" value="5"/>
</dbReference>
<dbReference type="EMBL" id="JBJUIK010000007">
    <property type="protein sequence ID" value="KAL3522146.1"/>
    <property type="molecule type" value="Genomic_DNA"/>
</dbReference>
<dbReference type="InterPro" id="IPR003591">
    <property type="entry name" value="Leu-rich_rpt_typical-subtyp"/>
</dbReference>
<feature type="domain" description="NB-ARC" evidence="5">
    <location>
        <begin position="10"/>
        <end position="196"/>
    </location>
</feature>
<proteinExistence type="inferred from homology"/>
<dbReference type="SUPFAM" id="SSF52058">
    <property type="entry name" value="L domain-like"/>
    <property type="match status" value="3"/>
</dbReference>
<dbReference type="InterPro" id="IPR027417">
    <property type="entry name" value="P-loop_NTPase"/>
</dbReference>
<comment type="caution">
    <text evidence="7">The sequence shown here is derived from an EMBL/GenBank/DDBJ whole genome shotgun (WGS) entry which is preliminary data.</text>
</comment>
<dbReference type="Proteomes" id="UP001630127">
    <property type="component" value="Unassembled WGS sequence"/>
</dbReference>
<gene>
    <name evidence="7" type="ORF">ACH5RR_014980</name>
</gene>
<keyword evidence="2" id="KW-0433">Leucine-rich repeat</keyword>
<dbReference type="PROSITE" id="PS51450">
    <property type="entry name" value="LRR"/>
    <property type="match status" value="4"/>
</dbReference>
<dbReference type="SMART" id="SM00369">
    <property type="entry name" value="LRR_TYP"/>
    <property type="match status" value="7"/>
</dbReference>
<dbReference type="GO" id="GO:0006952">
    <property type="term" value="P:defense response"/>
    <property type="evidence" value="ECO:0007669"/>
    <property type="project" value="UniProtKB-ARBA"/>
</dbReference>
<dbReference type="InterPro" id="IPR032675">
    <property type="entry name" value="LRR_dom_sf"/>
</dbReference>
<dbReference type="GO" id="GO:0051707">
    <property type="term" value="P:response to other organism"/>
    <property type="evidence" value="ECO:0007669"/>
    <property type="project" value="UniProtKB-ARBA"/>
</dbReference>
<evidence type="ECO:0000256" key="4">
    <source>
        <dbReference type="ARBA" id="ARBA00022821"/>
    </source>
</evidence>
<evidence type="ECO:0000256" key="1">
    <source>
        <dbReference type="ARBA" id="ARBA00008894"/>
    </source>
</evidence>
<evidence type="ECO:0000256" key="2">
    <source>
        <dbReference type="ARBA" id="ARBA00022614"/>
    </source>
</evidence>
<evidence type="ECO:0000313" key="8">
    <source>
        <dbReference type="Proteomes" id="UP001630127"/>
    </source>
</evidence>
<feature type="domain" description="Disease resistance protein At4g27190-like leucine-rich repeats" evidence="6">
    <location>
        <begin position="1190"/>
        <end position="1272"/>
    </location>
</feature>
<keyword evidence="8" id="KW-1185">Reference proteome</keyword>
<dbReference type="Gene3D" id="3.40.50.300">
    <property type="entry name" value="P-loop containing nucleotide triphosphate hydrolases"/>
    <property type="match status" value="1"/>
</dbReference>
<evidence type="ECO:0000256" key="3">
    <source>
        <dbReference type="ARBA" id="ARBA00022737"/>
    </source>
</evidence>
<keyword evidence="4" id="KW-0611">Plant defense</keyword>
<keyword evidence="3" id="KW-0677">Repeat</keyword>
<dbReference type="InterPro" id="IPR050905">
    <property type="entry name" value="Plant_NBS-LRR"/>
</dbReference>
<protein>
    <submittedName>
        <fullName evidence="7">Uncharacterized protein</fullName>
    </submittedName>
</protein>
<dbReference type="Pfam" id="PF13855">
    <property type="entry name" value="LRR_8"/>
    <property type="match status" value="1"/>
</dbReference>
<dbReference type="SUPFAM" id="SSF52540">
    <property type="entry name" value="P-loop containing nucleoside triphosphate hydrolases"/>
    <property type="match status" value="1"/>
</dbReference>
<dbReference type="Pfam" id="PF00931">
    <property type="entry name" value="NB-ARC"/>
    <property type="match status" value="1"/>
</dbReference>
<name>A0ABD2ZTI2_9GENT</name>
<dbReference type="PRINTS" id="PR00364">
    <property type="entry name" value="DISEASERSIST"/>
</dbReference>
<organism evidence="7 8">
    <name type="scientific">Cinchona calisaya</name>
    <dbReference type="NCBI Taxonomy" id="153742"/>
    <lineage>
        <taxon>Eukaryota</taxon>
        <taxon>Viridiplantae</taxon>
        <taxon>Streptophyta</taxon>
        <taxon>Embryophyta</taxon>
        <taxon>Tracheophyta</taxon>
        <taxon>Spermatophyta</taxon>
        <taxon>Magnoliopsida</taxon>
        <taxon>eudicotyledons</taxon>
        <taxon>Gunneridae</taxon>
        <taxon>Pentapetalae</taxon>
        <taxon>asterids</taxon>
        <taxon>lamiids</taxon>
        <taxon>Gentianales</taxon>
        <taxon>Rubiaceae</taxon>
        <taxon>Cinchonoideae</taxon>
        <taxon>Cinchoneae</taxon>
        <taxon>Cinchona</taxon>
    </lineage>
</organism>
<dbReference type="InterPro" id="IPR002182">
    <property type="entry name" value="NB-ARC"/>
</dbReference>
<sequence>MAITAVSVEQLEAVFEGLKDEKLRTIVLVGEPGVGKTWIARKLSERAIRRGLFDLSLWFSLNRPYGFLSLHGSIARQLSLLPVHDEWEFENDSPDLDEIDMDIEQKKKYLKAKTSEALEGKKFLLILDDEGSQTKDDEILPELKVLLPLDGRPSYKYIITSTKHRDDPGSDGSTKIIKVQHLSENESLLLLQELVEKEIYARPPITKLAKYFLGKSKILPYEVIIIAKILSYFEQNESRVRHLESFMEENVEGYNILQLLSYGHDLLPSNILFDCCCIDNHFLRKRGGVYFSELISYWILETYLGNFDSIEDAYKVGHSVLMELIGCGVLKQLESGYVSVTVGKHVFNDFDYRKFAATTHLGLATVFDGDLGRIMQAKGMIKAGGAVEGRKKISTLFLDVDHLNSDVPDDFFQFRKDLKALAIFNPGLRPFPLPLFEMDKLSLLVLRGCSYFVSIDHILEFVKPTVPEISAPSCVLGELTVLEISGPSSLQEIPDNIFSHMPHLKSLNLSFLPIASLPLSLYSLKELVWLILRGCSHLQELRSLKMFDKLQVLDLSGARSLKFFQDKSLSSNQELRILNLSGSQIISLPLLRNLSKLTHLLLCDCNHLDRLRKITALSSLQILDLSGSTNFKEFVDPSFEKLTSLKVINVSQTAVKQLPLDIRSLRQLCIRNCSELKELPFVESIKGLQELDLSGSCNLENIEESFFKDLSCLRVLNLSKTKIKSLPAISNSHNLRHLLLSHCLYLETLGELNSMTKLEILDLSGCKALKEIKGKSLENMHSLQKLDLSGTSITCLPSLSSRDLRHLILKSCSNLNKLPSLEHLSSLEELNLSGVGAVGESGLEIEHMVNLSTLDLSETQIKKLPFLLKLKNLNHLSLRDCPSLSELPGVESLPKLEVLNLSGTAVKDLPSLKNLANLQRLLLKGCLNLEKFKHLEIRDTLEAAVKELPYDISKVTCLEQLEPPIFSAGGHDAEKNKCPPQDLSQFQWIVSSWPVASVSNNKLIITLNSVEILQALEKNPSFWETSFSQFHFFVHPIEAYGRFGDKNFYRNELFLRDLYFKTRQLSTPIQRARSLEIRGFHCFPRCLGLILVHAEFVFLVDNPFVTCLSDVGAENIKKMKVCWIERCTEMKDLFHTEKVADAAKSGGSASANREDAAKSGGSANTEVLEKNAGAMFRMGECLEILCVSYATNLKSMCLKDLQSSSLKNLKSLFLEHCPQISAVCFPPEQLGNLEALQIRFCHNLVALFEHKQAAFPKLHTLKLWALPELDNIEYVLPALLTLEIGECPKLVNVFSSNQLPECLQKLQIKFCDRLETVFVGSNVTLPNLQMLCLWNLPELKSIGADMPLLMQKNIRECPKLPRLSYAYGGRDIYFTCDRKLFYPGIGWFLQRVPWQIWDNEQLTANAFFVIVEWTHTFGQLKNVQGEEKLNLLHDHYNITGAE</sequence>
<accession>A0ABD2ZTI2</accession>
<dbReference type="InterPro" id="IPR057135">
    <property type="entry name" value="At4g27190-like_LRR"/>
</dbReference>
<comment type="similarity">
    <text evidence="1">Belongs to the disease resistance NB-LRR family.</text>
</comment>
<dbReference type="PANTHER" id="PTHR33463:SF218">
    <property type="entry name" value="DISEASE RESISTANCE PROTEIN RPS2-LIKE"/>
    <property type="match status" value="1"/>
</dbReference>
<evidence type="ECO:0000259" key="5">
    <source>
        <dbReference type="Pfam" id="PF00931"/>
    </source>
</evidence>
<dbReference type="PANTHER" id="PTHR33463">
    <property type="entry name" value="NB-ARC DOMAIN-CONTAINING PROTEIN-RELATED"/>
    <property type="match status" value="1"/>
</dbReference>
<evidence type="ECO:0000259" key="6">
    <source>
        <dbReference type="Pfam" id="PF23247"/>
    </source>
</evidence>
<dbReference type="InterPro" id="IPR001611">
    <property type="entry name" value="Leu-rich_rpt"/>
</dbReference>
<evidence type="ECO:0000313" key="7">
    <source>
        <dbReference type="EMBL" id="KAL3522146.1"/>
    </source>
</evidence>